<dbReference type="EMBL" id="JBDJAW010000001">
    <property type="protein sequence ID" value="MEN3533539.1"/>
    <property type="molecule type" value="Genomic_DNA"/>
</dbReference>
<gene>
    <name evidence="8" type="ORF">AAH991_00355</name>
</gene>
<dbReference type="RefSeq" id="WP_346223906.1">
    <property type="nucleotide sequence ID" value="NZ_JBDJAW010000001.1"/>
</dbReference>
<dbReference type="InterPro" id="IPR001919">
    <property type="entry name" value="CBD2"/>
</dbReference>
<feature type="domain" description="CBM2" evidence="7">
    <location>
        <begin position="272"/>
        <end position="383"/>
    </location>
</feature>
<dbReference type="InterPro" id="IPR008965">
    <property type="entry name" value="CBM2/CBM3_carb-bd_dom_sf"/>
</dbReference>
<evidence type="ECO:0000256" key="3">
    <source>
        <dbReference type="ARBA" id="ARBA00023295"/>
    </source>
</evidence>
<sequence>MRSPRHLAWMAAGGVAVAAIALHGTPAAALDATPSPTPRTSVSPSPNGDPAVPATPPNVRLCPPPVPAGTTEGYVGLCWSASTDDVGVTGYEVYRLTADGFVKATSTTGTTVVMGGLAYGRTYTFYIVAKDADGHTSPPTALINAQAVTGMVVSPSPVTGDTTPPGKPTGLHDGCVADFPGTGFCWSASTDDVGVTGYVVFRLTETGWVRAGATSSPYFMEGNLVTGQKYTYVVVARDAAGNLSLPSDPITTVAQQGFPTYSPSPRPPASPSVTPAASCEVGYSQSAWSTGLTADVVIRNTGATPISGWTLRFAFPSAGERIVQGWSADWSQAPGSTVTATSLPWNATLAPGASTRIGFNASHTGVSAPPSAFTLNGTTCTTA</sequence>
<keyword evidence="2" id="KW-0119">Carbohydrate metabolism</keyword>
<evidence type="ECO:0000256" key="4">
    <source>
        <dbReference type="ARBA" id="ARBA00023326"/>
    </source>
</evidence>
<feature type="region of interest" description="Disordered" evidence="5">
    <location>
        <begin position="29"/>
        <end position="57"/>
    </location>
</feature>
<keyword evidence="6" id="KW-0732">Signal</keyword>
<dbReference type="PROSITE" id="PS00561">
    <property type="entry name" value="CBM2_A"/>
    <property type="match status" value="1"/>
</dbReference>
<dbReference type="Gene3D" id="2.60.40.290">
    <property type="match status" value="1"/>
</dbReference>
<dbReference type="SUPFAM" id="SSF49384">
    <property type="entry name" value="Carbohydrate-binding domain"/>
    <property type="match status" value="1"/>
</dbReference>
<dbReference type="Gene3D" id="2.60.40.10">
    <property type="entry name" value="Immunoglobulins"/>
    <property type="match status" value="2"/>
</dbReference>
<dbReference type="PROSITE" id="PS51173">
    <property type="entry name" value="CBM2"/>
    <property type="match status" value="1"/>
</dbReference>
<evidence type="ECO:0000313" key="8">
    <source>
        <dbReference type="EMBL" id="MEN3533539.1"/>
    </source>
</evidence>
<name>A0ABV0ADZ8_9ACTN</name>
<organism evidence="8 9">
    <name type="scientific">Microbispora maris</name>
    <dbReference type="NCBI Taxonomy" id="3144104"/>
    <lineage>
        <taxon>Bacteria</taxon>
        <taxon>Bacillati</taxon>
        <taxon>Actinomycetota</taxon>
        <taxon>Actinomycetes</taxon>
        <taxon>Streptosporangiales</taxon>
        <taxon>Streptosporangiaceae</taxon>
        <taxon>Microbispora</taxon>
    </lineage>
</organism>
<proteinExistence type="predicted"/>
<evidence type="ECO:0000256" key="1">
    <source>
        <dbReference type="ARBA" id="ARBA00022801"/>
    </source>
</evidence>
<comment type="caution">
    <text evidence="8">The sequence shown here is derived from an EMBL/GenBank/DDBJ whole genome shotgun (WGS) entry which is preliminary data.</text>
</comment>
<dbReference type="SUPFAM" id="SSF49265">
    <property type="entry name" value="Fibronectin type III"/>
    <property type="match status" value="2"/>
</dbReference>
<dbReference type="InterPro" id="IPR013783">
    <property type="entry name" value="Ig-like_fold"/>
</dbReference>
<evidence type="ECO:0000259" key="7">
    <source>
        <dbReference type="PROSITE" id="PS51173"/>
    </source>
</evidence>
<keyword evidence="9" id="KW-1185">Reference proteome</keyword>
<evidence type="ECO:0000256" key="5">
    <source>
        <dbReference type="SAM" id="MobiDB-lite"/>
    </source>
</evidence>
<dbReference type="SMART" id="SM00637">
    <property type="entry name" value="CBD_II"/>
    <property type="match status" value="1"/>
</dbReference>
<reference evidence="8 9" key="1">
    <citation type="submission" date="2024-05" db="EMBL/GenBank/DDBJ databases">
        <title>Microbispora sp.ZYX-F-249.</title>
        <authorList>
            <person name="Xie H."/>
        </authorList>
    </citation>
    <scope>NUCLEOTIDE SEQUENCE [LARGE SCALE GENOMIC DNA]</scope>
    <source>
        <strain evidence="8 9">ZYX-F-249</strain>
    </source>
</reference>
<feature type="chain" id="PRO_5045413617" evidence="6">
    <location>
        <begin position="30"/>
        <end position="383"/>
    </location>
</feature>
<evidence type="ECO:0000256" key="6">
    <source>
        <dbReference type="SAM" id="SignalP"/>
    </source>
</evidence>
<keyword evidence="4" id="KW-0624">Polysaccharide degradation</keyword>
<dbReference type="Pfam" id="PF00041">
    <property type="entry name" value="fn3"/>
    <property type="match status" value="1"/>
</dbReference>
<dbReference type="InterPro" id="IPR012291">
    <property type="entry name" value="CBM2_carb-bd_dom_sf"/>
</dbReference>
<accession>A0ABV0ADZ8</accession>
<dbReference type="InterPro" id="IPR018366">
    <property type="entry name" value="CBM2_CS"/>
</dbReference>
<keyword evidence="1" id="KW-0378">Hydrolase</keyword>
<evidence type="ECO:0000313" key="9">
    <source>
        <dbReference type="Proteomes" id="UP001447516"/>
    </source>
</evidence>
<dbReference type="Proteomes" id="UP001447516">
    <property type="component" value="Unassembled WGS sequence"/>
</dbReference>
<dbReference type="Pfam" id="PF00553">
    <property type="entry name" value="CBM_2"/>
    <property type="match status" value="1"/>
</dbReference>
<evidence type="ECO:0000256" key="2">
    <source>
        <dbReference type="ARBA" id="ARBA00023277"/>
    </source>
</evidence>
<keyword evidence="3" id="KW-0326">Glycosidase</keyword>
<dbReference type="InterPro" id="IPR003961">
    <property type="entry name" value="FN3_dom"/>
</dbReference>
<protein>
    <submittedName>
        <fullName evidence="8">Cellulose-binding domain-containing protein</fullName>
    </submittedName>
</protein>
<dbReference type="InterPro" id="IPR036116">
    <property type="entry name" value="FN3_sf"/>
</dbReference>
<feature type="signal peptide" evidence="6">
    <location>
        <begin position="1"/>
        <end position="29"/>
    </location>
</feature>